<evidence type="ECO:0000313" key="6">
    <source>
        <dbReference type="EMBL" id="GHJ84010.1"/>
    </source>
</evidence>
<proteinExistence type="predicted"/>
<dbReference type="Proteomes" id="UP000620104">
    <property type="component" value="Unassembled WGS sequence"/>
</dbReference>
<dbReference type="PROSITE" id="PS00344">
    <property type="entry name" value="GATA_ZN_FINGER_1"/>
    <property type="match status" value="1"/>
</dbReference>
<evidence type="ECO:0000256" key="4">
    <source>
        <dbReference type="PROSITE-ProRule" id="PRU00094"/>
    </source>
</evidence>
<keyword evidence="7" id="KW-1185">Reference proteome</keyword>
<feature type="domain" description="GATA-type" evidence="5">
    <location>
        <begin position="223"/>
        <end position="251"/>
    </location>
</feature>
<dbReference type="PROSITE" id="PS50114">
    <property type="entry name" value="GATA_ZN_FINGER_2"/>
    <property type="match status" value="1"/>
</dbReference>
<dbReference type="Pfam" id="PF00320">
    <property type="entry name" value="GATA"/>
    <property type="match status" value="1"/>
</dbReference>
<keyword evidence="2 4" id="KW-0863">Zinc-finger</keyword>
<keyword evidence="3" id="KW-0862">Zinc</keyword>
<evidence type="ECO:0000256" key="3">
    <source>
        <dbReference type="ARBA" id="ARBA00022833"/>
    </source>
</evidence>
<dbReference type="GO" id="GO:0043565">
    <property type="term" value="F:sequence-specific DNA binding"/>
    <property type="evidence" value="ECO:0007669"/>
    <property type="project" value="InterPro"/>
</dbReference>
<dbReference type="EMBL" id="BLZA01000005">
    <property type="protein sequence ID" value="GHJ84010.1"/>
    <property type="molecule type" value="Genomic_DNA"/>
</dbReference>
<dbReference type="PANTHER" id="PTHR45658:SF18">
    <property type="entry name" value="PROTEIN GAT2"/>
    <property type="match status" value="1"/>
</dbReference>
<dbReference type="SUPFAM" id="SSF57716">
    <property type="entry name" value="Glucocorticoid receptor-like (DNA-binding domain)"/>
    <property type="match status" value="1"/>
</dbReference>
<dbReference type="GO" id="GO:0006355">
    <property type="term" value="P:regulation of DNA-templated transcription"/>
    <property type="evidence" value="ECO:0007669"/>
    <property type="project" value="InterPro"/>
</dbReference>
<dbReference type="InterPro" id="IPR013088">
    <property type="entry name" value="Znf_NHR/GATA"/>
</dbReference>
<evidence type="ECO:0000313" key="7">
    <source>
        <dbReference type="Proteomes" id="UP000620104"/>
    </source>
</evidence>
<reference evidence="6" key="1">
    <citation type="submission" date="2020-07" db="EMBL/GenBank/DDBJ databases">
        <title>Draft Genome Sequence of a Deep-Sea Yeast, Naganishia (Cryptococcus) liquefaciens strain N6.</title>
        <authorList>
            <person name="Han Y.W."/>
            <person name="Kajitani R."/>
            <person name="Morimoto H."/>
            <person name="Parhat M."/>
            <person name="Tsubouchi H."/>
            <person name="Bakenova O."/>
            <person name="Ogata M."/>
            <person name="Argunhan B."/>
            <person name="Aoki R."/>
            <person name="Kajiwara S."/>
            <person name="Itoh T."/>
            <person name="Iwasaki H."/>
        </authorList>
    </citation>
    <scope>NUCLEOTIDE SEQUENCE</scope>
    <source>
        <strain evidence="6">N6</strain>
    </source>
</reference>
<sequence>MCEPETMEIKATYDQLLGCLSSLVPWSQEIDSCPRDIFHTCSRQEPTMVDRASVHRLALEGLATFAHQGIARVAFAQAASEESDSQASGSTPLSAHMERQREISFVSTDHTSKPYDVGNAFHLHIRREHRSKHFHQSPPFEMYSGYPEPSTVTTSTFSDISSTLFDNLPSSEPDDQLTMKSSLEAQCPIGCIAMDTTNQKSQPLAQRETFSHHPATQAGNLVRCLNCDKRETPEWRKGPYGPRTLCNACGLVWAKIQKRRAKDASAVVKTALMTNCKHSTLLVRRQGS</sequence>
<name>A0A8H3YC80_9TREE</name>
<evidence type="ECO:0000256" key="1">
    <source>
        <dbReference type="ARBA" id="ARBA00022723"/>
    </source>
</evidence>
<protein>
    <recommendedName>
        <fullName evidence="5">GATA-type domain-containing protein</fullName>
    </recommendedName>
</protein>
<evidence type="ECO:0000256" key="2">
    <source>
        <dbReference type="ARBA" id="ARBA00022771"/>
    </source>
</evidence>
<dbReference type="InterPro" id="IPR051140">
    <property type="entry name" value="GATA_TF"/>
</dbReference>
<keyword evidence="1" id="KW-0479">Metal-binding</keyword>
<gene>
    <name evidence="6" type="ORF">NliqN6_0412</name>
</gene>
<dbReference type="SMART" id="SM00401">
    <property type="entry name" value="ZnF_GATA"/>
    <property type="match status" value="1"/>
</dbReference>
<dbReference type="CDD" id="cd00202">
    <property type="entry name" value="ZnF_GATA"/>
    <property type="match status" value="1"/>
</dbReference>
<dbReference type="OrthoDB" id="2162994at2759"/>
<dbReference type="GO" id="GO:0008270">
    <property type="term" value="F:zinc ion binding"/>
    <property type="evidence" value="ECO:0007669"/>
    <property type="project" value="UniProtKB-KW"/>
</dbReference>
<dbReference type="PANTHER" id="PTHR45658">
    <property type="entry name" value="GATA TRANSCRIPTION FACTOR"/>
    <property type="match status" value="1"/>
</dbReference>
<comment type="caution">
    <text evidence="6">The sequence shown here is derived from an EMBL/GenBank/DDBJ whole genome shotgun (WGS) entry which is preliminary data.</text>
</comment>
<dbReference type="InterPro" id="IPR000679">
    <property type="entry name" value="Znf_GATA"/>
</dbReference>
<dbReference type="AlphaFoldDB" id="A0A8H3YC80"/>
<organism evidence="6 7">
    <name type="scientific">Naganishia liquefaciens</name>
    <dbReference type="NCBI Taxonomy" id="104408"/>
    <lineage>
        <taxon>Eukaryota</taxon>
        <taxon>Fungi</taxon>
        <taxon>Dikarya</taxon>
        <taxon>Basidiomycota</taxon>
        <taxon>Agaricomycotina</taxon>
        <taxon>Tremellomycetes</taxon>
        <taxon>Filobasidiales</taxon>
        <taxon>Filobasidiaceae</taxon>
        <taxon>Naganishia</taxon>
    </lineage>
</organism>
<accession>A0A8H3YC80</accession>
<dbReference type="Gene3D" id="3.30.50.10">
    <property type="entry name" value="Erythroid Transcription Factor GATA-1, subunit A"/>
    <property type="match status" value="1"/>
</dbReference>
<evidence type="ECO:0000259" key="5">
    <source>
        <dbReference type="PROSITE" id="PS50114"/>
    </source>
</evidence>